<evidence type="ECO:0000313" key="1">
    <source>
        <dbReference type="EMBL" id="SDD42789.1"/>
    </source>
</evidence>
<organism evidence="1 2">
    <name type="scientific">Rhodococcus tukisamuensis</name>
    <dbReference type="NCBI Taxonomy" id="168276"/>
    <lineage>
        <taxon>Bacteria</taxon>
        <taxon>Bacillati</taxon>
        <taxon>Actinomycetota</taxon>
        <taxon>Actinomycetes</taxon>
        <taxon>Mycobacteriales</taxon>
        <taxon>Nocardiaceae</taxon>
        <taxon>Rhodococcus</taxon>
    </lineage>
</organism>
<dbReference type="RefSeq" id="WP_072845287.1">
    <property type="nucleotide sequence ID" value="NZ_FNAB01000004.1"/>
</dbReference>
<reference evidence="1 2" key="1">
    <citation type="submission" date="2016-10" db="EMBL/GenBank/DDBJ databases">
        <authorList>
            <person name="de Groot N.N."/>
        </authorList>
    </citation>
    <scope>NUCLEOTIDE SEQUENCE [LARGE SCALE GENOMIC DNA]</scope>
    <source>
        <strain evidence="1 2">JCM 11308</strain>
    </source>
</reference>
<protein>
    <submittedName>
        <fullName evidence="1">Uncharacterized protein</fullName>
    </submittedName>
</protein>
<proteinExistence type="predicted"/>
<evidence type="ECO:0000313" key="2">
    <source>
        <dbReference type="Proteomes" id="UP000199417"/>
    </source>
</evidence>
<accession>A0A1G6UNC2</accession>
<dbReference type="AlphaFoldDB" id="A0A1G6UNC2"/>
<dbReference type="Proteomes" id="UP000199417">
    <property type="component" value="Unassembled WGS sequence"/>
</dbReference>
<dbReference type="EMBL" id="FNAB01000004">
    <property type="protein sequence ID" value="SDD42789.1"/>
    <property type="molecule type" value="Genomic_DNA"/>
</dbReference>
<gene>
    <name evidence="1" type="ORF">SAMN05444580_104246</name>
</gene>
<name>A0A1G6UNC2_9NOCA</name>
<keyword evidence="2" id="KW-1185">Reference proteome</keyword>
<sequence>MSSIASRPTAGVARFVAYGRNPVRVGNPEDGTAMSVRSGTFVEEYASIRISEFEEKDSSGDFSTLYVNGGHLS</sequence>